<dbReference type="HAMAP" id="MF_01161">
    <property type="entry name" value="tRNA_Ile_lys_synt"/>
    <property type="match status" value="1"/>
</dbReference>
<dbReference type="InterPro" id="IPR012795">
    <property type="entry name" value="tRNA_Ile_lys_synt_N"/>
</dbReference>
<reference evidence="9" key="1">
    <citation type="journal article" date="2017" name="Genome Biol.">
        <title>Comparative genomics reveals high biological diversity and specific adaptations in the industrially and medically important fungal genus Aspergillus.</title>
        <authorList>
            <person name="de Vries R.P."/>
            <person name="Riley R."/>
            <person name="Wiebenga A."/>
            <person name="Aguilar-Osorio G."/>
            <person name="Amillis S."/>
            <person name="Uchima C.A."/>
            <person name="Anderluh G."/>
            <person name="Asadollahi M."/>
            <person name="Askin M."/>
            <person name="Barry K."/>
            <person name="Battaglia E."/>
            <person name="Bayram O."/>
            <person name="Benocci T."/>
            <person name="Braus-Stromeyer S.A."/>
            <person name="Caldana C."/>
            <person name="Canovas D."/>
            <person name="Cerqueira G.C."/>
            <person name="Chen F."/>
            <person name="Chen W."/>
            <person name="Choi C."/>
            <person name="Clum A."/>
            <person name="Dos Santos R.A."/>
            <person name="Damasio A.R."/>
            <person name="Diallinas G."/>
            <person name="Emri T."/>
            <person name="Fekete E."/>
            <person name="Flipphi M."/>
            <person name="Freyberg S."/>
            <person name="Gallo A."/>
            <person name="Gournas C."/>
            <person name="Habgood R."/>
            <person name="Hainaut M."/>
            <person name="Harispe M.L."/>
            <person name="Henrissat B."/>
            <person name="Hilden K.S."/>
            <person name="Hope R."/>
            <person name="Hossain A."/>
            <person name="Karabika E."/>
            <person name="Karaffa L."/>
            <person name="Karanyi Z."/>
            <person name="Krasevec N."/>
            <person name="Kuo A."/>
            <person name="Kusch H."/>
            <person name="LaButti K."/>
            <person name="Lagendijk E.L."/>
            <person name="Lapidus A."/>
            <person name="Levasseur A."/>
            <person name="Lindquist E."/>
            <person name="Lipzen A."/>
            <person name="Logrieco A.F."/>
            <person name="MacCabe A."/>
            <person name="Maekelae M.R."/>
            <person name="Malavazi I."/>
            <person name="Melin P."/>
            <person name="Meyer V."/>
            <person name="Mielnichuk N."/>
            <person name="Miskei M."/>
            <person name="Molnar A.P."/>
            <person name="Mule G."/>
            <person name="Ngan C.Y."/>
            <person name="Orejas M."/>
            <person name="Orosz E."/>
            <person name="Ouedraogo J.P."/>
            <person name="Overkamp K.M."/>
            <person name="Park H.-S."/>
            <person name="Perrone G."/>
            <person name="Piumi F."/>
            <person name="Punt P.J."/>
            <person name="Ram A.F."/>
            <person name="Ramon A."/>
            <person name="Rauscher S."/>
            <person name="Record E."/>
            <person name="Riano-Pachon D.M."/>
            <person name="Robert V."/>
            <person name="Roehrig J."/>
            <person name="Ruller R."/>
            <person name="Salamov A."/>
            <person name="Salih N.S."/>
            <person name="Samson R.A."/>
            <person name="Sandor E."/>
            <person name="Sanguinetti M."/>
            <person name="Schuetze T."/>
            <person name="Sepcic K."/>
            <person name="Shelest E."/>
            <person name="Sherlock G."/>
            <person name="Sophianopoulou V."/>
            <person name="Squina F.M."/>
            <person name="Sun H."/>
            <person name="Susca A."/>
            <person name="Todd R.B."/>
            <person name="Tsang A."/>
            <person name="Unkles S.E."/>
            <person name="van de Wiele N."/>
            <person name="van Rossen-Uffink D."/>
            <person name="Oliveira J.V."/>
            <person name="Vesth T.C."/>
            <person name="Visser J."/>
            <person name="Yu J.-H."/>
            <person name="Zhou M."/>
            <person name="Andersen M.R."/>
            <person name="Archer D.B."/>
            <person name="Baker S.E."/>
            <person name="Benoit I."/>
            <person name="Brakhage A.A."/>
            <person name="Braus G.H."/>
            <person name="Fischer R."/>
            <person name="Frisvad J.C."/>
            <person name="Goldman G.H."/>
            <person name="Houbraken J."/>
            <person name="Oakley B."/>
            <person name="Pocsi I."/>
            <person name="Scazzocchio C."/>
            <person name="Seiboth B."/>
            <person name="vanKuyk P.A."/>
            <person name="Wortman J."/>
            <person name="Dyer P.S."/>
            <person name="Grigoriev I.V."/>
        </authorList>
    </citation>
    <scope>NUCLEOTIDE SEQUENCE [LARGE SCALE GENOMIC DNA]</scope>
    <source>
        <strain evidence="9">CBS 506.65</strain>
    </source>
</reference>
<comment type="catalytic activity">
    <reaction evidence="6">
        <text>cytidine(34) in tRNA(Ile2) + L-lysine + ATP = lysidine(34) in tRNA(Ile2) + AMP + diphosphate + H(+)</text>
        <dbReference type="Rhea" id="RHEA:43744"/>
        <dbReference type="Rhea" id="RHEA-COMP:10625"/>
        <dbReference type="Rhea" id="RHEA-COMP:10670"/>
        <dbReference type="ChEBI" id="CHEBI:15378"/>
        <dbReference type="ChEBI" id="CHEBI:30616"/>
        <dbReference type="ChEBI" id="CHEBI:32551"/>
        <dbReference type="ChEBI" id="CHEBI:33019"/>
        <dbReference type="ChEBI" id="CHEBI:82748"/>
        <dbReference type="ChEBI" id="CHEBI:83665"/>
        <dbReference type="ChEBI" id="CHEBI:456215"/>
        <dbReference type="EC" id="6.3.4.19"/>
    </reaction>
</comment>
<dbReference type="PANTHER" id="PTHR43033:SF1">
    <property type="entry name" value="TRNA(ILE)-LYSIDINE SYNTHASE-RELATED"/>
    <property type="match status" value="1"/>
</dbReference>
<evidence type="ECO:0000256" key="4">
    <source>
        <dbReference type="ARBA" id="ARBA00022741"/>
    </source>
</evidence>
<dbReference type="VEuPathDB" id="FungiDB:ASPZODRAFT_11774"/>
<dbReference type="Gene3D" id="3.40.50.620">
    <property type="entry name" value="HUPs"/>
    <property type="match status" value="1"/>
</dbReference>
<evidence type="ECO:0000313" key="8">
    <source>
        <dbReference type="EMBL" id="OJJ50933.1"/>
    </source>
</evidence>
<dbReference type="EMBL" id="KV878336">
    <property type="protein sequence ID" value="OJJ50933.1"/>
    <property type="molecule type" value="Genomic_DNA"/>
</dbReference>
<evidence type="ECO:0000313" key="9">
    <source>
        <dbReference type="Proteomes" id="UP000184188"/>
    </source>
</evidence>
<dbReference type="Pfam" id="PF01171">
    <property type="entry name" value="ATP_bind_3"/>
    <property type="match status" value="1"/>
</dbReference>
<evidence type="ECO:0000256" key="6">
    <source>
        <dbReference type="ARBA" id="ARBA00048539"/>
    </source>
</evidence>
<dbReference type="PANTHER" id="PTHR43033">
    <property type="entry name" value="TRNA(ILE)-LYSIDINE SYNTHASE-RELATED"/>
    <property type="match status" value="1"/>
</dbReference>
<dbReference type="OrthoDB" id="434144at2759"/>
<evidence type="ECO:0000259" key="7">
    <source>
        <dbReference type="Pfam" id="PF01171"/>
    </source>
</evidence>
<dbReference type="RefSeq" id="XP_022585443.1">
    <property type="nucleotide sequence ID" value="XM_022721184.1"/>
</dbReference>
<dbReference type="AlphaFoldDB" id="A0A1L9SV43"/>
<dbReference type="GO" id="GO:0005524">
    <property type="term" value="F:ATP binding"/>
    <property type="evidence" value="ECO:0007669"/>
    <property type="project" value="UniProtKB-KW"/>
</dbReference>
<dbReference type="Proteomes" id="UP000184188">
    <property type="component" value="Unassembled WGS sequence"/>
</dbReference>
<feature type="domain" description="tRNA(Ile)-lysidine/2-thiocytidine synthase N-terminal" evidence="7">
    <location>
        <begin position="38"/>
        <end position="253"/>
    </location>
</feature>
<dbReference type="EC" id="6.3.4.19" evidence="1"/>
<name>A0A1L9SV43_9EURO</name>
<dbReference type="InterPro" id="IPR012094">
    <property type="entry name" value="tRNA_Ile_lys_synt"/>
</dbReference>
<keyword evidence="4" id="KW-0547">Nucleotide-binding</keyword>
<evidence type="ECO:0000256" key="5">
    <source>
        <dbReference type="ARBA" id="ARBA00022840"/>
    </source>
</evidence>
<evidence type="ECO:0000256" key="1">
    <source>
        <dbReference type="ARBA" id="ARBA00013267"/>
    </source>
</evidence>
<dbReference type="NCBIfam" id="TIGR02432">
    <property type="entry name" value="lysidine_TilS_N"/>
    <property type="match status" value="1"/>
</dbReference>
<organism evidence="8 9">
    <name type="scientific">Penicilliopsis zonata CBS 506.65</name>
    <dbReference type="NCBI Taxonomy" id="1073090"/>
    <lineage>
        <taxon>Eukaryota</taxon>
        <taxon>Fungi</taxon>
        <taxon>Dikarya</taxon>
        <taxon>Ascomycota</taxon>
        <taxon>Pezizomycotina</taxon>
        <taxon>Eurotiomycetes</taxon>
        <taxon>Eurotiomycetidae</taxon>
        <taxon>Eurotiales</taxon>
        <taxon>Aspergillaceae</taxon>
        <taxon>Penicilliopsis</taxon>
    </lineage>
</organism>
<accession>A0A1L9SV43</accession>
<evidence type="ECO:0000256" key="2">
    <source>
        <dbReference type="ARBA" id="ARBA00022598"/>
    </source>
</evidence>
<dbReference type="GO" id="GO:0032267">
    <property type="term" value="F:tRNA(Ile)-lysidine synthase activity"/>
    <property type="evidence" value="ECO:0007669"/>
    <property type="project" value="UniProtKB-EC"/>
</dbReference>
<keyword evidence="9" id="KW-1185">Reference proteome</keyword>
<dbReference type="GeneID" id="34607649"/>
<sequence length="529" mass="58645">MYHAIPPDQFLARFHHLWTSCRSVIHRTRRRDGFPSRVGIAVSGGMDSMALTHLCQQAGLDVTAFVVDHQAREESAREARTVASWLENMRVKTHVLRLNWSANVSAFETQARRLRFQALGRACHEHDLDTLLLGHHRDDAVETTLWRLACGAKGAGLAGIAPVAKIPECHGLYGVSESGLQTKWESPVTTESSAMTGKTSDGVVSSGGILLVRPLLEFPKAQLQATCASNGIPFVTDATNFDTSLTPRNAIRSLLVHGGRRLPRALRTDSILSLIASSRDRLYEADRKSDHLLSLFHLETFDPRTGLLRVQFPRTQTQTETQVASLTLRRVAELVSPFPDNHFPLRSYGQFVGDVFNHSETDSTTKKKKKKKTAFTVGGVMFTPGHGEREWLLSRQPFWRHRSPVTHIDGSSTPGGTDFSPWTLWDNRFWIRISSTSPSSKVSDLLIRPLWASDLSAKESSPDTTTTLRKLLASHAPGPIRFTLPVLACASTGEPLALPTLGSTFSGCPDTLRWEWMFKSVDVDALHSM</sequence>
<dbReference type="STRING" id="1073090.A0A1L9SV43"/>
<proteinExistence type="inferred from homology"/>
<dbReference type="InterPro" id="IPR014729">
    <property type="entry name" value="Rossmann-like_a/b/a_fold"/>
</dbReference>
<dbReference type="GO" id="GO:0008033">
    <property type="term" value="P:tRNA processing"/>
    <property type="evidence" value="ECO:0007669"/>
    <property type="project" value="UniProtKB-KW"/>
</dbReference>
<dbReference type="CDD" id="cd01992">
    <property type="entry name" value="TilS_N"/>
    <property type="match status" value="1"/>
</dbReference>
<evidence type="ECO:0000256" key="3">
    <source>
        <dbReference type="ARBA" id="ARBA00022694"/>
    </source>
</evidence>
<protein>
    <recommendedName>
        <fullName evidence="1">tRNA(Ile)-lysidine synthetase</fullName>
        <ecNumber evidence="1">6.3.4.19</ecNumber>
    </recommendedName>
</protein>
<keyword evidence="2" id="KW-0436">Ligase</keyword>
<keyword evidence="3" id="KW-0819">tRNA processing</keyword>
<dbReference type="InterPro" id="IPR011063">
    <property type="entry name" value="TilS/TtcA_N"/>
</dbReference>
<gene>
    <name evidence="8" type="ORF">ASPZODRAFT_11774</name>
</gene>
<keyword evidence="5" id="KW-0067">ATP-binding</keyword>
<dbReference type="SUPFAM" id="SSF52402">
    <property type="entry name" value="Adenine nucleotide alpha hydrolases-like"/>
    <property type="match status" value="1"/>
</dbReference>